<accession>A0ABX0XXC8</accession>
<keyword evidence="8" id="KW-1185">Reference proteome</keyword>
<dbReference type="Gene3D" id="3.60.120.10">
    <property type="entry name" value="Anthranilate synthase"/>
    <property type="match status" value="1"/>
</dbReference>
<dbReference type="SUPFAM" id="SSF52317">
    <property type="entry name" value="Class I glutamine amidotransferase-like"/>
    <property type="match status" value="1"/>
</dbReference>
<evidence type="ECO:0000313" key="7">
    <source>
        <dbReference type="EMBL" id="NJC70696.1"/>
    </source>
</evidence>
<gene>
    <name evidence="7" type="ORF">HC031_13370</name>
</gene>
<evidence type="ECO:0000259" key="6">
    <source>
        <dbReference type="Pfam" id="PF00425"/>
    </source>
</evidence>
<dbReference type="PROSITE" id="PS51273">
    <property type="entry name" value="GATASE_TYPE_1"/>
    <property type="match status" value="1"/>
</dbReference>
<dbReference type="Gene3D" id="3.40.50.880">
    <property type="match status" value="1"/>
</dbReference>
<proteinExistence type="predicted"/>
<evidence type="ECO:0000256" key="4">
    <source>
        <dbReference type="ARBA" id="ARBA00047683"/>
    </source>
</evidence>
<feature type="domain" description="Glutamine amidotransferase" evidence="5">
    <location>
        <begin position="450"/>
        <end position="627"/>
    </location>
</feature>
<dbReference type="Proteomes" id="UP000722989">
    <property type="component" value="Unassembled WGS sequence"/>
</dbReference>
<reference evidence="7 8" key="1">
    <citation type="submission" date="2020-03" db="EMBL/GenBank/DDBJ databases">
        <title>WGS of the type strain of Planosporangium spp.</title>
        <authorList>
            <person name="Thawai C."/>
        </authorList>
    </citation>
    <scope>NUCLEOTIDE SEQUENCE [LARGE SCALE GENOMIC DNA]</scope>
    <source>
        <strain evidence="7 8">TBRC 5610</strain>
    </source>
</reference>
<comment type="catalytic activity">
    <reaction evidence="4">
        <text>chorismate + L-glutamine = anthranilate + pyruvate + L-glutamate + H(+)</text>
        <dbReference type="Rhea" id="RHEA:21732"/>
        <dbReference type="ChEBI" id="CHEBI:15361"/>
        <dbReference type="ChEBI" id="CHEBI:15378"/>
        <dbReference type="ChEBI" id="CHEBI:16567"/>
        <dbReference type="ChEBI" id="CHEBI:29748"/>
        <dbReference type="ChEBI" id="CHEBI:29985"/>
        <dbReference type="ChEBI" id="CHEBI:58359"/>
        <dbReference type="EC" id="4.1.3.27"/>
    </reaction>
</comment>
<protein>
    <recommendedName>
        <fullName evidence="1">anthranilate synthase</fullName>
        <ecNumber evidence="1">4.1.3.27</ecNumber>
    </recommendedName>
</protein>
<dbReference type="PRINTS" id="PR00097">
    <property type="entry name" value="ANTSNTHASEII"/>
</dbReference>
<evidence type="ECO:0000313" key="8">
    <source>
        <dbReference type="Proteomes" id="UP000722989"/>
    </source>
</evidence>
<comment type="caution">
    <text evidence="7">The sequence shown here is derived from an EMBL/GenBank/DDBJ whole genome shotgun (WGS) entry which is preliminary data.</text>
</comment>
<dbReference type="PANTHER" id="PTHR11236">
    <property type="entry name" value="AMINOBENZOATE/ANTHRANILATE SYNTHASE"/>
    <property type="match status" value="1"/>
</dbReference>
<dbReference type="PRINTS" id="PR00099">
    <property type="entry name" value="CPSGATASE"/>
</dbReference>
<dbReference type="EMBL" id="JAATVY010000007">
    <property type="protein sequence ID" value="NJC70696.1"/>
    <property type="molecule type" value="Genomic_DNA"/>
</dbReference>
<keyword evidence="3" id="KW-0456">Lyase</keyword>
<dbReference type="InterPro" id="IPR017926">
    <property type="entry name" value="GATASE"/>
</dbReference>
<name>A0ABX0XXC8_9ACTN</name>
<dbReference type="InterPro" id="IPR005801">
    <property type="entry name" value="ADC_synthase"/>
</dbReference>
<dbReference type="InterPro" id="IPR019999">
    <property type="entry name" value="Anth_synth_I-like"/>
</dbReference>
<dbReference type="InterPro" id="IPR015890">
    <property type="entry name" value="Chorismate_C"/>
</dbReference>
<dbReference type="Pfam" id="PF00117">
    <property type="entry name" value="GATase"/>
    <property type="match status" value="1"/>
</dbReference>
<sequence>MQPPVPRAELSAVLAGRAPAFALLHRPGAAGADRVEVLTGTMSTVDKLADLPIPSDRPAGVARHDLVALVPYRQLAERGFDCPDDGAPLLVMSVQDQSSVPVAEALRQLPDAAISLTDAGFDIDDEEYGRIVRQVLTDEIGNGVGSNFVVKRSYTATLDRHPVEAALILFRRLLATESSAYWTFLVHTGDRTFVGASPERHVSLTAGTVVMNPISGTYRYPAQGPDVHGVLRFLADTKEADELYMVVDEELKMMARMCDEGGRVHGPYLKEMARLAHTEYLLTGRSGLDVRDVLRETMFAPTVIGSPVESACRVVARYEPHGRGYYSGVVAVVGRDASGAPVLDSSILIRTAEIDADRRLRIGVGATLVRESDPQSEIDETRTKAAALLAAVCGEPGGVEATDPGYGRLSADLAVSEALGRRNRHLSRFWLADPDIRARPRPEFAGQHVLIVDAEDTFTAMLSRLIAAFGLTVTVRRFDEAYELDGADLVVLGPGPGDPREAGDQKITAIRALAARLLGDGRPCLAVCLGHQILSSVLGFALVRRERPNQGVQREIDLFGSPQRVGFYNSFAATVPPGAAAIELGDLSVCADPGTGEVHALRGPTFRSMQFHPESVLTEDGVTILGDVLAGLLPATTGATR</sequence>
<dbReference type="Pfam" id="PF00425">
    <property type="entry name" value="Chorismate_bind"/>
    <property type="match status" value="1"/>
</dbReference>
<evidence type="ECO:0000256" key="1">
    <source>
        <dbReference type="ARBA" id="ARBA00012266"/>
    </source>
</evidence>
<dbReference type="SUPFAM" id="SSF56322">
    <property type="entry name" value="ADC synthase"/>
    <property type="match status" value="1"/>
</dbReference>
<dbReference type="InterPro" id="IPR029062">
    <property type="entry name" value="Class_I_gatase-like"/>
</dbReference>
<feature type="domain" description="Chorismate-utilising enzyme C-terminal" evidence="6">
    <location>
        <begin position="125"/>
        <end position="384"/>
    </location>
</feature>
<dbReference type="PANTHER" id="PTHR11236:SF49">
    <property type="entry name" value="ANTHRANILATE SYNTHASE COMPONENT 1"/>
    <property type="match status" value="1"/>
</dbReference>
<dbReference type="InterPro" id="IPR006221">
    <property type="entry name" value="TrpG/PapA_dom"/>
</dbReference>
<dbReference type="PRINTS" id="PR00096">
    <property type="entry name" value="GATASE"/>
</dbReference>
<keyword evidence="2" id="KW-0315">Glutamine amidotransferase</keyword>
<dbReference type="EC" id="4.1.3.27" evidence="1"/>
<evidence type="ECO:0000256" key="2">
    <source>
        <dbReference type="ARBA" id="ARBA00022962"/>
    </source>
</evidence>
<evidence type="ECO:0000256" key="3">
    <source>
        <dbReference type="ARBA" id="ARBA00023239"/>
    </source>
</evidence>
<dbReference type="CDD" id="cd01743">
    <property type="entry name" value="GATase1_Anthranilate_Synthase"/>
    <property type="match status" value="1"/>
</dbReference>
<evidence type="ECO:0000259" key="5">
    <source>
        <dbReference type="Pfam" id="PF00117"/>
    </source>
</evidence>
<organism evidence="7 8">
    <name type="scientific">Planosporangium thailandense</name>
    <dbReference type="NCBI Taxonomy" id="765197"/>
    <lineage>
        <taxon>Bacteria</taxon>
        <taxon>Bacillati</taxon>
        <taxon>Actinomycetota</taxon>
        <taxon>Actinomycetes</taxon>
        <taxon>Micromonosporales</taxon>
        <taxon>Micromonosporaceae</taxon>
        <taxon>Planosporangium</taxon>
    </lineage>
</organism>
<dbReference type="RefSeq" id="WP_167925590.1">
    <property type="nucleotide sequence ID" value="NZ_JAATVY010000007.1"/>
</dbReference>